<keyword evidence="5 8" id="KW-0812">Transmembrane</keyword>
<evidence type="ECO:0000256" key="5">
    <source>
        <dbReference type="ARBA" id="ARBA00022692"/>
    </source>
</evidence>
<feature type="transmembrane region" description="Helical" evidence="8">
    <location>
        <begin position="291"/>
        <end position="312"/>
    </location>
</feature>
<keyword evidence="10" id="KW-1185">Reference proteome</keyword>
<feature type="transmembrane region" description="Helical" evidence="8">
    <location>
        <begin position="264"/>
        <end position="285"/>
    </location>
</feature>
<comment type="subcellular location">
    <subcellularLocation>
        <location evidence="1">Cell membrane</location>
        <topology evidence="1">Multi-pass membrane protein</topology>
    </subcellularLocation>
</comment>
<comment type="caution">
    <text evidence="9">The sequence shown here is derived from an EMBL/GenBank/DDBJ whole genome shotgun (WGS) entry which is preliminary data.</text>
</comment>
<dbReference type="Pfam" id="PF01594">
    <property type="entry name" value="AI-2E_transport"/>
    <property type="match status" value="1"/>
</dbReference>
<evidence type="ECO:0000313" key="9">
    <source>
        <dbReference type="EMBL" id="TGE35515.1"/>
    </source>
</evidence>
<keyword evidence="6 8" id="KW-1133">Transmembrane helix</keyword>
<keyword evidence="7 8" id="KW-0472">Membrane</keyword>
<dbReference type="RefSeq" id="WP_135551608.1">
    <property type="nucleotide sequence ID" value="NZ_SPQQ01000013.1"/>
</dbReference>
<reference evidence="9 10" key="1">
    <citation type="submission" date="2019-03" db="EMBL/GenBank/DDBJ databases">
        <title>Draft Genome Sequence of Desulfosporosinus fructosivorans Strain 63.6F, Isolated from Marine Sediment in the Baltic Sea.</title>
        <authorList>
            <person name="Hausmann B."/>
            <person name="Vandieken V."/>
            <person name="Pjevac P."/>
            <person name="Schreck K."/>
            <person name="Herbold C.W."/>
            <person name="Loy A."/>
        </authorList>
    </citation>
    <scope>NUCLEOTIDE SEQUENCE [LARGE SCALE GENOMIC DNA]</scope>
    <source>
        <strain evidence="9 10">63.6F</strain>
    </source>
</reference>
<evidence type="ECO:0000256" key="7">
    <source>
        <dbReference type="ARBA" id="ARBA00023136"/>
    </source>
</evidence>
<dbReference type="PANTHER" id="PTHR21716:SF53">
    <property type="entry name" value="PERMEASE PERM-RELATED"/>
    <property type="match status" value="1"/>
</dbReference>
<gene>
    <name evidence="9" type="ORF">E4K67_24665</name>
</gene>
<dbReference type="InterPro" id="IPR002549">
    <property type="entry name" value="AI-2E-like"/>
</dbReference>
<dbReference type="OrthoDB" id="9793390at2"/>
<organism evidence="9 10">
    <name type="scientific">Desulfosporosinus fructosivorans</name>
    <dbReference type="NCBI Taxonomy" id="2018669"/>
    <lineage>
        <taxon>Bacteria</taxon>
        <taxon>Bacillati</taxon>
        <taxon>Bacillota</taxon>
        <taxon>Clostridia</taxon>
        <taxon>Eubacteriales</taxon>
        <taxon>Desulfitobacteriaceae</taxon>
        <taxon>Desulfosporosinus</taxon>
    </lineage>
</organism>
<feature type="transmembrane region" description="Helical" evidence="8">
    <location>
        <begin position="43"/>
        <end position="64"/>
    </location>
</feature>
<feature type="transmembrane region" description="Helical" evidence="8">
    <location>
        <begin position="85"/>
        <end position="109"/>
    </location>
</feature>
<feature type="transmembrane region" description="Helical" evidence="8">
    <location>
        <begin position="234"/>
        <end position="257"/>
    </location>
</feature>
<feature type="transmembrane region" description="Helical" evidence="8">
    <location>
        <begin position="211"/>
        <end position="228"/>
    </location>
</feature>
<evidence type="ECO:0000256" key="6">
    <source>
        <dbReference type="ARBA" id="ARBA00022989"/>
    </source>
</evidence>
<keyword evidence="4" id="KW-1003">Cell membrane</keyword>
<name>A0A4Z0QZK4_9FIRM</name>
<dbReference type="GO" id="GO:0055085">
    <property type="term" value="P:transmembrane transport"/>
    <property type="evidence" value="ECO:0007669"/>
    <property type="project" value="TreeGrafter"/>
</dbReference>
<proteinExistence type="inferred from homology"/>
<sequence length="389" mass="43667">MEINWNRKYNTIAMYSFIIIASSILFFLVLSGLDKFIRVLGSYFSALTPFIYGFVIAYLVNFFLNFFNNQLSKIPSMKKIKASRFHILSLVLAYLLSAFLVYLFIAFIFPQLFASIAGLVRNTPDYIRSTTVYIKDQYNDILLPPEVVGFINDRLDQLTLFSSGIAQGLVPMALSVLRNTALSVWNLFLGIIISIYMLAEKERFINLAKKINYGVFSVTIADEILVIARRTQQIFSCFLSGKILDSLIIGVLTFIILTLVSMPYALLVSFIVGVTNIIPFFGPFIGAVPSVIIIFFESPTMALWFLLIIFIIQQLDGNVIGPKILGGSLGISAFWILFSILLGGKFFGFVGLIIGVPLFVLIYSIIKEIVEVRLKAKGLPLDTNDYMDK</sequence>
<evidence type="ECO:0000313" key="10">
    <source>
        <dbReference type="Proteomes" id="UP000298460"/>
    </source>
</evidence>
<feature type="transmembrane region" description="Helical" evidence="8">
    <location>
        <begin position="347"/>
        <end position="366"/>
    </location>
</feature>
<dbReference type="PANTHER" id="PTHR21716">
    <property type="entry name" value="TRANSMEMBRANE PROTEIN"/>
    <property type="match status" value="1"/>
</dbReference>
<protein>
    <submittedName>
        <fullName evidence="9">AI-2E family transporter</fullName>
    </submittedName>
</protein>
<evidence type="ECO:0000256" key="3">
    <source>
        <dbReference type="ARBA" id="ARBA00022448"/>
    </source>
</evidence>
<dbReference type="Proteomes" id="UP000298460">
    <property type="component" value="Unassembled WGS sequence"/>
</dbReference>
<dbReference type="AlphaFoldDB" id="A0A4Z0QZK4"/>
<feature type="transmembrane region" description="Helical" evidence="8">
    <location>
        <begin position="324"/>
        <end position="341"/>
    </location>
</feature>
<dbReference type="GO" id="GO:0005886">
    <property type="term" value="C:plasma membrane"/>
    <property type="evidence" value="ECO:0007669"/>
    <property type="project" value="UniProtKB-SubCell"/>
</dbReference>
<evidence type="ECO:0000256" key="2">
    <source>
        <dbReference type="ARBA" id="ARBA00009773"/>
    </source>
</evidence>
<evidence type="ECO:0000256" key="4">
    <source>
        <dbReference type="ARBA" id="ARBA00022475"/>
    </source>
</evidence>
<comment type="similarity">
    <text evidence="2">Belongs to the autoinducer-2 exporter (AI-2E) (TC 2.A.86) family.</text>
</comment>
<accession>A0A4Z0QZK4</accession>
<feature type="transmembrane region" description="Helical" evidence="8">
    <location>
        <begin position="12"/>
        <end position="31"/>
    </location>
</feature>
<evidence type="ECO:0000256" key="8">
    <source>
        <dbReference type="SAM" id="Phobius"/>
    </source>
</evidence>
<evidence type="ECO:0000256" key="1">
    <source>
        <dbReference type="ARBA" id="ARBA00004651"/>
    </source>
</evidence>
<dbReference type="EMBL" id="SPQQ01000013">
    <property type="protein sequence ID" value="TGE35515.1"/>
    <property type="molecule type" value="Genomic_DNA"/>
</dbReference>
<keyword evidence="3" id="KW-0813">Transport</keyword>
<feature type="transmembrane region" description="Helical" evidence="8">
    <location>
        <begin position="182"/>
        <end position="199"/>
    </location>
</feature>